<protein>
    <submittedName>
        <fullName evidence="2">Uncharacterized protein</fullName>
    </submittedName>
</protein>
<keyword evidence="3" id="KW-1185">Reference proteome</keyword>
<organism evidence="2 3">
    <name type="scientific">Hondaea fermentalgiana</name>
    <dbReference type="NCBI Taxonomy" id="2315210"/>
    <lineage>
        <taxon>Eukaryota</taxon>
        <taxon>Sar</taxon>
        <taxon>Stramenopiles</taxon>
        <taxon>Bigyra</taxon>
        <taxon>Labyrinthulomycetes</taxon>
        <taxon>Thraustochytrida</taxon>
        <taxon>Thraustochytriidae</taxon>
        <taxon>Hondaea</taxon>
    </lineage>
</organism>
<feature type="chain" id="PRO_5015348419" evidence="1">
    <location>
        <begin position="21"/>
        <end position="162"/>
    </location>
</feature>
<sequence length="162" mass="17140">MLRMAICAIAMALLTVATNGQFDLESILSKMDKPLPADALGYAKKAGPYVKILTSNIENEQCKTNWEGLADKVLAGAESTDEFTVLQLVKQVCAVGSECFTEAIAKLQSMVEGNALIKGAAEAQLKKYGMSVEQIATGAPLIFETACAQISSFSGGVAEKEL</sequence>
<keyword evidence="1" id="KW-0732">Signal</keyword>
<dbReference type="InParanoid" id="A0A2R5GTP6"/>
<reference evidence="2 3" key="1">
    <citation type="submission" date="2017-12" db="EMBL/GenBank/DDBJ databases">
        <title>Sequencing, de novo assembly and annotation of complete genome of a new Thraustochytrid species, strain FCC1311.</title>
        <authorList>
            <person name="Sedici K."/>
            <person name="Godart F."/>
            <person name="Aiese Cigliano R."/>
            <person name="Sanseverino W."/>
            <person name="Barakat M."/>
            <person name="Ortet P."/>
            <person name="Marechal E."/>
            <person name="Cagnac O."/>
            <person name="Amato A."/>
        </authorList>
    </citation>
    <scope>NUCLEOTIDE SEQUENCE [LARGE SCALE GENOMIC DNA]</scope>
</reference>
<dbReference type="Proteomes" id="UP000241890">
    <property type="component" value="Unassembled WGS sequence"/>
</dbReference>
<accession>A0A2R5GTP6</accession>
<comment type="caution">
    <text evidence="2">The sequence shown here is derived from an EMBL/GenBank/DDBJ whole genome shotgun (WGS) entry which is preliminary data.</text>
</comment>
<evidence type="ECO:0000256" key="1">
    <source>
        <dbReference type="SAM" id="SignalP"/>
    </source>
</evidence>
<proteinExistence type="predicted"/>
<gene>
    <name evidence="2" type="ORF">FCC1311_093522</name>
</gene>
<name>A0A2R5GTP6_9STRA</name>
<feature type="signal peptide" evidence="1">
    <location>
        <begin position="1"/>
        <end position="20"/>
    </location>
</feature>
<dbReference type="EMBL" id="BEYU01000144">
    <property type="protein sequence ID" value="GBG33128.1"/>
    <property type="molecule type" value="Genomic_DNA"/>
</dbReference>
<evidence type="ECO:0000313" key="2">
    <source>
        <dbReference type="EMBL" id="GBG33128.1"/>
    </source>
</evidence>
<evidence type="ECO:0000313" key="3">
    <source>
        <dbReference type="Proteomes" id="UP000241890"/>
    </source>
</evidence>
<dbReference type="AlphaFoldDB" id="A0A2R5GTP6"/>